<dbReference type="OrthoDB" id="9814110at2"/>
<dbReference type="SUPFAM" id="SSF82153">
    <property type="entry name" value="FAS1 domain"/>
    <property type="match status" value="1"/>
</dbReference>
<gene>
    <name evidence="2" type="ORF">FZ942_22990</name>
</gene>
<name>A0A5A9GH81_AZOLI</name>
<reference evidence="2 3" key="1">
    <citation type="submission" date="2019-08" db="EMBL/GenBank/DDBJ databases">
        <authorList>
            <person name="Grouzdev D."/>
            <person name="Tikhonova E."/>
            <person name="Kravchenko I."/>
        </authorList>
    </citation>
    <scope>NUCLEOTIDE SEQUENCE [LARGE SCALE GENOMIC DNA]</scope>
    <source>
        <strain evidence="2 3">59b</strain>
    </source>
</reference>
<dbReference type="Proteomes" id="UP000324927">
    <property type="component" value="Unassembled WGS sequence"/>
</dbReference>
<proteinExistence type="predicted"/>
<comment type="caution">
    <text evidence="2">The sequence shown here is derived from an EMBL/GenBank/DDBJ whole genome shotgun (WGS) entry which is preliminary data.</text>
</comment>
<keyword evidence="3" id="KW-1185">Reference proteome</keyword>
<evidence type="ECO:0000313" key="2">
    <source>
        <dbReference type="EMBL" id="KAA0593760.1"/>
    </source>
</evidence>
<evidence type="ECO:0000259" key="1">
    <source>
        <dbReference type="PROSITE" id="PS50213"/>
    </source>
</evidence>
<accession>A0A5A9GH81</accession>
<dbReference type="InterPro" id="IPR000782">
    <property type="entry name" value="FAS1_domain"/>
</dbReference>
<dbReference type="PROSITE" id="PS50213">
    <property type="entry name" value="FAS1"/>
    <property type="match status" value="1"/>
</dbReference>
<feature type="domain" description="FAS1" evidence="1">
    <location>
        <begin position="320"/>
        <end position="459"/>
    </location>
</feature>
<organism evidence="2 3">
    <name type="scientific">Azospirillum lipoferum</name>
    <dbReference type="NCBI Taxonomy" id="193"/>
    <lineage>
        <taxon>Bacteria</taxon>
        <taxon>Pseudomonadati</taxon>
        <taxon>Pseudomonadota</taxon>
        <taxon>Alphaproteobacteria</taxon>
        <taxon>Rhodospirillales</taxon>
        <taxon>Azospirillaceae</taxon>
        <taxon>Azospirillum</taxon>
    </lineage>
</organism>
<dbReference type="AlphaFoldDB" id="A0A5A9GH81"/>
<dbReference type="RefSeq" id="WP_149233426.1">
    <property type="nucleotide sequence ID" value="NZ_JALJXJ010000016.1"/>
</dbReference>
<dbReference type="InterPro" id="IPR036378">
    <property type="entry name" value="FAS1_dom_sf"/>
</dbReference>
<dbReference type="EMBL" id="VTTN01000010">
    <property type="protein sequence ID" value="KAA0593760.1"/>
    <property type="molecule type" value="Genomic_DNA"/>
</dbReference>
<protein>
    <recommendedName>
        <fullName evidence="1">FAS1 domain-containing protein</fullName>
    </recommendedName>
</protein>
<evidence type="ECO:0000313" key="3">
    <source>
        <dbReference type="Proteomes" id="UP000324927"/>
    </source>
</evidence>
<dbReference type="Pfam" id="PF02469">
    <property type="entry name" value="Fasciclin"/>
    <property type="match status" value="1"/>
</dbReference>
<sequence length="469" mass="52350">MRFLLAKCVWGTAYVDSMLMLNLPSLLAPGNLPALVSGGIAIEHAIYTTASDAAVIQAHPVYRALQTIVPCRIEILTDRAGPGDYSDTIGRMNVVHARILKECAETGTAWLFDQPDHVWGNRALSHLVERAGAGVRCVMFAGIRTVREDMLSAVTPWRRDVALDIPHRVLIGLGSDTMHVHDMVRFWGMPVATTWPHHVSWKVGARSFLRRSFHPQPFLIASVPDGVAPSRSVDQDFVDRAYPNPDDVEFVRDTDDFAVIEVSPRLHVSSHNHHPLTLPLLAAWMGVNANTRMQDYFTHAIRFRGDESSERRWRRMEAFSKRITDALDRYQIFRHVIETAGDGAPVLATLLGRLLRDPSTCRHLTIPAGPITLLLPEEDALRERLDDEIASLSAFATEHLLAGDWPLAKLRQHRRVTTLGGRSLSVTHWNNRTRIEGVAVGPQDSLLGSLRIYRLAEALPLRPYTASTG</sequence>